<keyword evidence="10" id="KW-1185">Reference proteome</keyword>
<dbReference type="Pfam" id="PF21294">
    <property type="entry name" value="Polysacc_lyase_14"/>
    <property type="match status" value="1"/>
</dbReference>
<dbReference type="Pfam" id="PF01120">
    <property type="entry name" value="Alpha_L_fucos"/>
    <property type="match status" value="1"/>
</dbReference>
<dbReference type="InterPro" id="IPR048958">
    <property type="entry name" value="Polysacc_lyase_14"/>
</dbReference>
<keyword evidence="4" id="KW-0378">Hydrolase</keyword>
<dbReference type="AlphaFoldDB" id="A0A5C6DHA9"/>
<dbReference type="EMBL" id="SJPV01000006">
    <property type="protein sequence ID" value="TWU36038.1"/>
    <property type="molecule type" value="Genomic_DNA"/>
</dbReference>
<gene>
    <name evidence="9" type="ORF">Poly41_37910</name>
</gene>
<evidence type="ECO:0000313" key="10">
    <source>
        <dbReference type="Proteomes" id="UP000319143"/>
    </source>
</evidence>
<dbReference type="Proteomes" id="UP000319143">
    <property type="component" value="Unassembled WGS sequence"/>
</dbReference>
<keyword evidence="5" id="KW-0326">Glycosidase</keyword>
<evidence type="ECO:0000313" key="9">
    <source>
        <dbReference type="EMBL" id="TWU36038.1"/>
    </source>
</evidence>
<name>A0A5C6DHA9_9BACT</name>
<sequence precursor="true">MFFQQVLSVFVVLAALGHVQLHAQTDETLNLERGLVGRDDLVYFCNFETDDWSEDWSGFGHRKNVRLVDSNLSEHLTSDWDGRCLEVEIRKGEHYGASGKLLFKKHLGYEPEELYVRFYTCFAEDFVGRDGSEGYRGKNPGFDGTYDVEGWGGRPNSDGTKGWSCRGACDADNDSQQIHLGFYSYEVKTGDYKYGTTLKFNKPIKPGNWYCVEQYLKLNTPGKADGIARAWIDGEPVFEKSDYLWRNTDKLKIESYWVDYYRGGKTPASHDHHVYLDNLAIATEKRLGEFTPPLKRSVDTDTKPHRASSPKLSRESLLDFVNTRYHAYFHYNMCTFKNIASDEPQGRAYGDDPATLWSPTGLDCDQWAQVCIDSKMAGGWLTTKHHGGFCLWDSQATDYDVASSNVKTDVVKEFTDAFRKRGLKIGLYYSILDYHHGVENGEVTREEIEFLKVQLRELLTNYGPIDYMNFDGWSTWPTTPDFDDVPYAELYQTVKAIQPDCLIVNHTYESNLAHADVPFADAAGRRYPFHPDYLRPTAASDTLQRGWWWDNNEDYGVRKSVDYILKQLDSYNSHHSVYVLNVSPNSGGRLPDDAVQRLTDAAKQWTPLPPLTEAGSNWGFQYEVGNNLAFHCPAAQSSTHDFIRDKRAYPRAEIALDGVTEGNGLMEQTSMTAVEDHPWWQVDLTRSCVIEQIDLFGRTDLDTSEQQTVVVSILDAQGSVAWQKTIPMPTGDPTILEPGRLSGSKVRIELVGNGSLAIAEVIVRGEPAR</sequence>
<feature type="signal peptide" evidence="6">
    <location>
        <begin position="1"/>
        <end position="23"/>
    </location>
</feature>
<evidence type="ECO:0000256" key="3">
    <source>
        <dbReference type="ARBA" id="ARBA00022729"/>
    </source>
</evidence>
<feature type="chain" id="PRO_5023095019" description="alpha-L-fucosidase" evidence="6">
    <location>
        <begin position="24"/>
        <end position="769"/>
    </location>
</feature>
<dbReference type="EC" id="3.2.1.51" evidence="2"/>
<evidence type="ECO:0000256" key="2">
    <source>
        <dbReference type="ARBA" id="ARBA00012662"/>
    </source>
</evidence>
<dbReference type="SUPFAM" id="SSF49785">
    <property type="entry name" value="Galactose-binding domain-like"/>
    <property type="match status" value="1"/>
</dbReference>
<dbReference type="Gene3D" id="2.60.120.260">
    <property type="entry name" value="Galactose-binding domain-like"/>
    <property type="match status" value="1"/>
</dbReference>
<dbReference type="InterPro" id="IPR000933">
    <property type="entry name" value="Glyco_hydro_29"/>
</dbReference>
<dbReference type="PANTHER" id="PTHR10030">
    <property type="entry name" value="ALPHA-L-FUCOSIDASE"/>
    <property type="match status" value="1"/>
</dbReference>
<feature type="domain" description="Polysaccharide lyase 14" evidence="8">
    <location>
        <begin position="193"/>
        <end position="267"/>
    </location>
</feature>
<dbReference type="GO" id="GO:0005764">
    <property type="term" value="C:lysosome"/>
    <property type="evidence" value="ECO:0007669"/>
    <property type="project" value="TreeGrafter"/>
</dbReference>
<evidence type="ECO:0000256" key="1">
    <source>
        <dbReference type="ARBA" id="ARBA00007951"/>
    </source>
</evidence>
<dbReference type="PANTHER" id="PTHR10030:SF37">
    <property type="entry name" value="ALPHA-L-FUCOSIDASE-RELATED"/>
    <property type="match status" value="1"/>
</dbReference>
<comment type="caution">
    <text evidence="9">The sequence shown here is derived from an EMBL/GenBank/DDBJ whole genome shotgun (WGS) entry which is preliminary data.</text>
</comment>
<keyword evidence="3 6" id="KW-0732">Signal</keyword>
<evidence type="ECO:0000259" key="7">
    <source>
        <dbReference type="Pfam" id="PF01120"/>
    </source>
</evidence>
<proteinExistence type="inferred from homology"/>
<protein>
    <recommendedName>
        <fullName evidence="2">alpha-L-fucosidase</fullName>
        <ecNumber evidence="2">3.2.1.51</ecNumber>
    </recommendedName>
</protein>
<dbReference type="SMART" id="SM00812">
    <property type="entry name" value="Alpha_L_fucos"/>
    <property type="match status" value="1"/>
</dbReference>
<dbReference type="GO" id="GO:0004560">
    <property type="term" value="F:alpha-L-fucosidase activity"/>
    <property type="evidence" value="ECO:0007669"/>
    <property type="project" value="InterPro"/>
</dbReference>
<dbReference type="InterPro" id="IPR057739">
    <property type="entry name" value="Glyco_hydro_29_N"/>
</dbReference>
<evidence type="ECO:0000256" key="4">
    <source>
        <dbReference type="ARBA" id="ARBA00022801"/>
    </source>
</evidence>
<feature type="domain" description="Glycoside hydrolase family 29 N-terminal" evidence="7">
    <location>
        <begin position="317"/>
        <end position="602"/>
    </location>
</feature>
<dbReference type="SUPFAM" id="SSF51445">
    <property type="entry name" value="(Trans)glycosidases"/>
    <property type="match status" value="1"/>
</dbReference>
<organism evidence="9 10">
    <name type="scientific">Novipirellula artificiosorum</name>
    <dbReference type="NCBI Taxonomy" id="2528016"/>
    <lineage>
        <taxon>Bacteria</taxon>
        <taxon>Pseudomonadati</taxon>
        <taxon>Planctomycetota</taxon>
        <taxon>Planctomycetia</taxon>
        <taxon>Pirellulales</taxon>
        <taxon>Pirellulaceae</taxon>
        <taxon>Novipirellula</taxon>
    </lineage>
</organism>
<dbReference type="InterPro" id="IPR017853">
    <property type="entry name" value="GH"/>
</dbReference>
<accession>A0A5C6DHA9</accession>
<dbReference type="Gene3D" id="3.20.20.80">
    <property type="entry name" value="Glycosidases"/>
    <property type="match status" value="1"/>
</dbReference>
<dbReference type="RefSeq" id="WP_197231411.1">
    <property type="nucleotide sequence ID" value="NZ_SJPV01000006.1"/>
</dbReference>
<dbReference type="GO" id="GO:0006004">
    <property type="term" value="P:fucose metabolic process"/>
    <property type="evidence" value="ECO:0007669"/>
    <property type="project" value="TreeGrafter"/>
</dbReference>
<dbReference type="GO" id="GO:0016139">
    <property type="term" value="P:glycoside catabolic process"/>
    <property type="evidence" value="ECO:0007669"/>
    <property type="project" value="TreeGrafter"/>
</dbReference>
<evidence type="ECO:0000256" key="6">
    <source>
        <dbReference type="SAM" id="SignalP"/>
    </source>
</evidence>
<dbReference type="Gene3D" id="2.60.120.200">
    <property type="match status" value="1"/>
</dbReference>
<evidence type="ECO:0000256" key="5">
    <source>
        <dbReference type="ARBA" id="ARBA00023295"/>
    </source>
</evidence>
<evidence type="ECO:0000259" key="8">
    <source>
        <dbReference type="Pfam" id="PF21294"/>
    </source>
</evidence>
<dbReference type="InterPro" id="IPR008979">
    <property type="entry name" value="Galactose-bd-like_sf"/>
</dbReference>
<reference evidence="9 10" key="1">
    <citation type="submission" date="2019-02" db="EMBL/GenBank/DDBJ databases">
        <title>Deep-cultivation of Planctomycetes and their phenomic and genomic characterization uncovers novel biology.</title>
        <authorList>
            <person name="Wiegand S."/>
            <person name="Jogler M."/>
            <person name="Boedeker C."/>
            <person name="Pinto D."/>
            <person name="Vollmers J."/>
            <person name="Rivas-Marin E."/>
            <person name="Kohn T."/>
            <person name="Peeters S.H."/>
            <person name="Heuer A."/>
            <person name="Rast P."/>
            <person name="Oberbeckmann S."/>
            <person name="Bunk B."/>
            <person name="Jeske O."/>
            <person name="Meyerdierks A."/>
            <person name="Storesund J.E."/>
            <person name="Kallscheuer N."/>
            <person name="Luecker S."/>
            <person name="Lage O.M."/>
            <person name="Pohl T."/>
            <person name="Merkel B.J."/>
            <person name="Hornburger P."/>
            <person name="Mueller R.-W."/>
            <person name="Bruemmer F."/>
            <person name="Labrenz M."/>
            <person name="Spormann A.M."/>
            <person name="Op Den Camp H."/>
            <person name="Overmann J."/>
            <person name="Amann R."/>
            <person name="Jetten M.S.M."/>
            <person name="Mascher T."/>
            <person name="Medema M.H."/>
            <person name="Devos D.P."/>
            <person name="Kaster A.-K."/>
            <person name="Ovreas L."/>
            <person name="Rohde M."/>
            <person name="Galperin M.Y."/>
            <person name="Jogler C."/>
        </authorList>
    </citation>
    <scope>NUCLEOTIDE SEQUENCE [LARGE SCALE GENOMIC DNA]</scope>
    <source>
        <strain evidence="9 10">Poly41</strain>
    </source>
</reference>
<comment type="similarity">
    <text evidence="1">Belongs to the glycosyl hydrolase 29 family.</text>
</comment>